<dbReference type="SUPFAM" id="SSF53335">
    <property type="entry name" value="S-adenosyl-L-methionine-dependent methyltransferases"/>
    <property type="match status" value="2"/>
</dbReference>
<reference evidence="4 5" key="1">
    <citation type="submission" date="2020-04" db="EMBL/GenBank/DDBJ databases">
        <title>Marinobacter oceani sp. nov., isolated from marine solar saltern.</title>
        <authorList>
            <person name="Chen X.-Y."/>
        </authorList>
    </citation>
    <scope>NUCLEOTIDE SEQUENCE [LARGE SCALE GENOMIC DNA]</scope>
    <source>
        <strain evidence="4 5">W62</strain>
    </source>
</reference>
<name>A0A7Y0RC09_9GAMM</name>
<evidence type="ECO:0000313" key="4">
    <source>
        <dbReference type="EMBL" id="NMT63453.1"/>
    </source>
</evidence>
<dbReference type="Gene3D" id="3.40.50.150">
    <property type="entry name" value="Vaccinia Virus protein VP39"/>
    <property type="match status" value="2"/>
</dbReference>
<keyword evidence="1" id="KW-0489">Methyltransferase</keyword>
<keyword evidence="5" id="KW-1185">Reference proteome</keyword>
<comment type="caution">
    <text evidence="4">The sequence shown here is derived from an EMBL/GenBank/DDBJ whole genome shotgun (WGS) entry which is preliminary data.</text>
</comment>
<evidence type="ECO:0000256" key="2">
    <source>
        <dbReference type="ARBA" id="ARBA00022679"/>
    </source>
</evidence>
<dbReference type="AlphaFoldDB" id="A0A7Y0RC09"/>
<dbReference type="GO" id="GO:0032259">
    <property type="term" value="P:methylation"/>
    <property type="evidence" value="ECO:0007669"/>
    <property type="project" value="UniProtKB-KW"/>
</dbReference>
<protein>
    <recommendedName>
        <fullName evidence="3">DNA methylase N-4/N-6 domain-containing protein</fullName>
    </recommendedName>
</protein>
<gene>
    <name evidence="4" type="ORF">HIU99_07550</name>
</gene>
<evidence type="ECO:0000256" key="1">
    <source>
        <dbReference type="ARBA" id="ARBA00022603"/>
    </source>
</evidence>
<dbReference type="OrthoDB" id="9816043at2"/>
<dbReference type="Proteomes" id="UP000567186">
    <property type="component" value="Unassembled WGS sequence"/>
</dbReference>
<proteinExistence type="predicted"/>
<evidence type="ECO:0000313" key="5">
    <source>
        <dbReference type="Proteomes" id="UP000567186"/>
    </source>
</evidence>
<evidence type="ECO:0000259" key="3">
    <source>
        <dbReference type="Pfam" id="PF01555"/>
    </source>
</evidence>
<dbReference type="GO" id="GO:0008170">
    <property type="term" value="F:N-methyltransferase activity"/>
    <property type="evidence" value="ECO:0007669"/>
    <property type="project" value="InterPro"/>
</dbReference>
<accession>A0A7Y0RC09</accession>
<dbReference type="GO" id="GO:0003677">
    <property type="term" value="F:DNA binding"/>
    <property type="evidence" value="ECO:0007669"/>
    <property type="project" value="InterPro"/>
</dbReference>
<dbReference type="InterPro" id="IPR002941">
    <property type="entry name" value="DNA_methylase_N4/N6"/>
</dbReference>
<dbReference type="EMBL" id="JABCKY010000001">
    <property type="protein sequence ID" value="NMT63453.1"/>
    <property type="molecule type" value="Genomic_DNA"/>
</dbReference>
<sequence length="414" mass="47978">MYNQDLFEAPTSRSSSPIFQQYLPLVTEIAKSPHSVKIWDIPYTIPQLSYLVHGDYRYYGKFPSVVAGQILEQIPRPTSNHYVLDNFCGSGTTLVEANLRGIKSYGIDISWLSVLASNVKARVNDTEEIKIELGKLVAWFEKNHTNYEAPSDNFSEKWFTKEASIDLKAIQDYLYKMPDGDVKDFLLIGYIGIVRRVSKAHDGEVRPHIKKEKRQRNVISAFSKKIQDMCKNHNEYKKLIGRNNISKCFLGDNTELPKQFSDNLCYLVISHPPYLNSFNYAPVYSLEYYWGKPFESFYTNNTIQLYKSEMKAHPASENIVESYFEHLKKCYTETYQAQPKGSYLAVVIGDCTRKGELIPVCQRTIQLITKIGYKLEEENYRTTHYGLGKYAYRHRADYHGDDKEKKDGILIFRK</sequence>
<dbReference type="InterPro" id="IPR029063">
    <property type="entry name" value="SAM-dependent_MTases_sf"/>
</dbReference>
<feature type="domain" description="DNA methylase N-4/N-6" evidence="3">
    <location>
        <begin position="37"/>
        <end position="111"/>
    </location>
</feature>
<keyword evidence="2" id="KW-0808">Transferase</keyword>
<dbReference type="Pfam" id="PF01555">
    <property type="entry name" value="N6_N4_Mtase"/>
    <property type="match status" value="1"/>
</dbReference>
<dbReference type="RefSeq" id="WP_135955872.1">
    <property type="nucleotide sequence ID" value="NZ_JABCKY010000001.1"/>
</dbReference>
<organism evidence="4 5">
    <name type="scientific">Marinobacter orientalis</name>
    <dbReference type="NCBI Taxonomy" id="1928859"/>
    <lineage>
        <taxon>Bacteria</taxon>
        <taxon>Pseudomonadati</taxon>
        <taxon>Pseudomonadota</taxon>
        <taxon>Gammaproteobacteria</taxon>
        <taxon>Pseudomonadales</taxon>
        <taxon>Marinobacteraceae</taxon>
        <taxon>Marinobacter</taxon>
    </lineage>
</organism>